<keyword evidence="9" id="KW-0862">Zinc</keyword>
<evidence type="ECO:0000256" key="4">
    <source>
        <dbReference type="ARBA" id="ARBA00012483"/>
    </source>
</evidence>
<dbReference type="Gene3D" id="3.30.40.10">
    <property type="entry name" value="Zinc/RING finger domain, C3HC4 (zinc finger)"/>
    <property type="match status" value="2"/>
</dbReference>
<evidence type="ECO:0000256" key="2">
    <source>
        <dbReference type="ARBA" id="ARBA00004906"/>
    </source>
</evidence>
<evidence type="ECO:0000256" key="3">
    <source>
        <dbReference type="ARBA" id="ARBA00009119"/>
    </source>
</evidence>
<dbReference type="InterPro" id="IPR013010">
    <property type="entry name" value="Znf_SIAH"/>
</dbReference>
<feature type="compositionally biased region" description="Basic and acidic residues" evidence="12">
    <location>
        <begin position="1"/>
        <end position="17"/>
    </location>
</feature>
<comment type="pathway">
    <text evidence="2">Protein modification; protein ubiquitination.</text>
</comment>
<dbReference type="HOGENOM" id="CLU_473612_0_0_1"/>
<evidence type="ECO:0000256" key="7">
    <source>
        <dbReference type="ARBA" id="ARBA00022771"/>
    </source>
</evidence>
<keyword evidence="7 11" id="KW-0863">Zinc-finger</keyword>
<protein>
    <recommendedName>
        <fullName evidence="4">RING-type E3 ubiquitin transferase</fullName>
        <ecNumber evidence="4">2.3.2.27</ecNumber>
    </recommendedName>
</protein>
<evidence type="ECO:0000256" key="6">
    <source>
        <dbReference type="ARBA" id="ARBA00022723"/>
    </source>
</evidence>
<feature type="domain" description="SIAH-type" evidence="13">
    <location>
        <begin position="392"/>
        <end position="450"/>
    </location>
</feature>
<keyword evidence="8" id="KW-0833">Ubl conjugation pathway</keyword>
<evidence type="ECO:0000256" key="8">
    <source>
        <dbReference type="ARBA" id="ARBA00022786"/>
    </source>
</evidence>
<dbReference type="GO" id="GO:0061630">
    <property type="term" value="F:ubiquitin protein ligase activity"/>
    <property type="evidence" value="ECO:0007669"/>
    <property type="project" value="UniProtKB-EC"/>
</dbReference>
<feature type="domain" description="SIAH-type" evidence="13">
    <location>
        <begin position="100"/>
        <end position="158"/>
    </location>
</feature>
<evidence type="ECO:0000313" key="15">
    <source>
        <dbReference type="Proteomes" id="UP000026962"/>
    </source>
</evidence>
<evidence type="ECO:0000256" key="11">
    <source>
        <dbReference type="PROSITE-ProRule" id="PRU00455"/>
    </source>
</evidence>
<dbReference type="EnsemblPlants" id="OPUNC01G01270.1">
    <property type="protein sequence ID" value="OPUNC01G01270.1"/>
    <property type="gene ID" value="OPUNC01G01270"/>
</dbReference>
<keyword evidence="5" id="KW-0808">Transferase</keyword>
<evidence type="ECO:0000256" key="12">
    <source>
        <dbReference type="SAM" id="MobiDB-lite"/>
    </source>
</evidence>
<evidence type="ECO:0000256" key="9">
    <source>
        <dbReference type="ARBA" id="ARBA00022833"/>
    </source>
</evidence>
<name>A0A0E0JDH1_ORYPU</name>
<dbReference type="PROSITE" id="PS51081">
    <property type="entry name" value="ZF_SIAH"/>
    <property type="match status" value="2"/>
</dbReference>
<dbReference type="Gramene" id="OPUNC01G01270.1">
    <property type="protein sequence ID" value="OPUNC01G01270.1"/>
    <property type="gene ID" value="OPUNC01G01270"/>
</dbReference>
<reference evidence="14" key="2">
    <citation type="submission" date="2018-05" db="EMBL/GenBank/DDBJ databases">
        <title>OpunRS2 (Oryza punctata Reference Sequence Version 2).</title>
        <authorList>
            <person name="Zhang J."/>
            <person name="Kudrna D."/>
            <person name="Lee S."/>
            <person name="Talag J."/>
            <person name="Welchert J."/>
            <person name="Wing R.A."/>
        </authorList>
    </citation>
    <scope>NUCLEOTIDE SEQUENCE [LARGE SCALE GENOMIC DNA]</scope>
</reference>
<dbReference type="GO" id="GO:0008270">
    <property type="term" value="F:zinc ion binding"/>
    <property type="evidence" value="ECO:0007669"/>
    <property type="project" value="UniProtKB-KW"/>
</dbReference>
<dbReference type="PANTHER" id="PTHR46632:SF36">
    <property type="entry name" value="SIAH-TYPE DOMAIN-CONTAINING PROTEIN"/>
    <property type="match status" value="1"/>
</dbReference>
<dbReference type="Pfam" id="PF21362">
    <property type="entry name" value="Sina_RING"/>
    <property type="match status" value="2"/>
</dbReference>
<keyword evidence="6" id="KW-0479">Metal-binding</keyword>
<dbReference type="Proteomes" id="UP000026962">
    <property type="component" value="Chromosome 1"/>
</dbReference>
<comment type="function">
    <text evidence="10">E3 ubiquitin-protein ligase that mediates ubiquitination and subsequent proteasomal degradation of target proteins. E3 ubiquitin ligases accept ubiquitin from an E2 ubiquitin-conjugating enzyme in the form of a thioester and then directly transfers the ubiquitin to targeted substrates. It probably triggers the ubiquitin-mediated degradation of different substrates.</text>
</comment>
<comment type="catalytic activity">
    <reaction evidence="1">
        <text>S-ubiquitinyl-[E2 ubiquitin-conjugating enzyme]-L-cysteine + [acceptor protein]-L-lysine = [E2 ubiquitin-conjugating enzyme]-L-cysteine + N(6)-ubiquitinyl-[acceptor protein]-L-lysine.</text>
        <dbReference type="EC" id="2.3.2.27"/>
    </reaction>
</comment>
<evidence type="ECO:0000256" key="10">
    <source>
        <dbReference type="ARBA" id="ARBA00024004"/>
    </source>
</evidence>
<dbReference type="InterPro" id="IPR013083">
    <property type="entry name" value="Znf_RING/FYVE/PHD"/>
</dbReference>
<keyword evidence="15" id="KW-1185">Reference proteome</keyword>
<accession>A0A0E0JDH1</accession>
<comment type="similarity">
    <text evidence="3">Belongs to the SINA (Seven in absentia) family.</text>
</comment>
<dbReference type="STRING" id="4537.A0A0E0JDH1"/>
<evidence type="ECO:0000256" key="1">
    <source>
        <dbReference type="ARBA" id="ARBA00000900"/>
    </source>
</evidence>
<sequence>MAMENDDRRGGGDRPGKQEAGAMVVSPEPEAIAVRIDMAMLHCPICFLPLKPPIFQCNAGHLACSNCRGKIAGGRCHSCEGVGVGVVYARSRAMEAFVSSTKIQCPNEAHGCRNYVTYYAVDDHQRACPHAPCSCPEPGCGFAGSPPALLDHLTVGHSCHVDKVEYGKALCLRVPASERRRRRRLLVGEEDKRVFLLAMAAVGATNAVTLVRVGAGAETAAQYRCRMWANAPAAVAGAASGKADMVMVDMEVASSGVAVEEATFLAPSNSKLVCSAEAAMSIPSKRVSTEGVEEEISKRRKMTLRSFEKPGQEQQEAAVVAGRLDSEISVKMDSRVLECNICFEPLKSPIFQCDIGHVVCSTCLGKIGENCHMCCKTTGYSRCFALEQFIDAIKVACSNAKYGCDEFLPYYQKEKHENECIHAPCFCPVNGCSFRGSTGSLLDHLVTKHEWSPTNFEYNKPLKISMAQDRQFTLFVGEDLSMFLLSNILTDIGNALSIVCIGSHDSESSYSSKISVVDRVARDKGKFVFLMDPLVATSTLLGGVQLGKFFLLVPPELLDESTHELTINIRIDKISP</sequence>
<dbReference type="InterPro" id="IPR044286">
    <property type="entry name" value="SINL_plant"/>
</dbReference>
<evidence type="ECO:0000256" key="5">
    <source>
        <dbReference type="ARBA" id="ARBA00022679"/>
    </source>
</evidence>
<dbReference type="UniPathway" id="UPA00143"/>
<dbReference type="InterPro" id="IPR049548">
    <property type="entry name" value="Sina-like_RING"/>
</dbReference>
<feature type="region of interest" description="Disordered" evidence="12">
    <location>
        <begin position="1"/>
        <end position="23"/>
    </location>
</feature>
<evidence type="ECO:0000313" key="14">
    <source>
        <dbReference type="EnsemblPlants" id="OPUNC01G01270.1"/>
    </source>
</evidence>
<reference evidence="14" key="1">
    <citation type="submission" date="2015-04" db="UniProtKB">
        <authorList>
            <consortium name="EnsemblPlants"/>
        </authorList>
    </citation>
    <scope>IDENTIFICATION</scope>
</reference>
<dbReference type="eggNOG" id="KOG3002">
    <property type="taxonomic scope" value="Eukaryota"/>
</dbReference>
<dbReference type="PANTHER" id="PTHR46632">
    <property type="entry name" value="E3 UBIQUITIN-PROTEIN LIGASE SINA-LIKE 4"/>
    <property type="match status" value="1"/>
</dbReference>
<dbReference type="EC" id="2.3.2.27" evidence="4"/>
<dbReference type="GO" id="GO:0016567">
    <property type="term" value="P:protein ubiquitination"/>
    <property type="evidence" value="ECO:0007669"/>
    <property type="project" value="UniProtKB-UniPathway"/>
</dbReference>
<dbReference type="AlphaFoldDB" id="A0A0E0JDH1"/>
<dbReference type="Pfam" id="PF21361">
    <property type="entry name" value="Sina_ZnF"/>
    <property type="match status" value="1"/>
</dbReference>
<evidence type="ECO:0000259" key="13">
    <source>
        <dbReference type="PROSITE" id="PS51081"/>
    </source>
</evidence>
<proteinExistence type="inferred from homology"/>
<dbReference type="SUPFAM" id="SSF49599">
    <property type="entry name" value="TRAF domain-like"/>
    <property type="match status" value="2"/>
</dbReference>
<dbReference type="CDD" id="cd16571">
    <property type="entry name" value="RING-HC_SIAHs"/>
    <property type="match status" value="2"/>
</dbReference>
<organism evidence="14">
    <name type="scientific">Oryza punctata</name>
    <name type="common">Red rice</name>
    <dbReference type="NCBI Taxonomy" id="4537"/>
    <lineage>
        <taxon>Eukaryota</taxon>
        <taxon>Viridiplantae</taxon>
        <taxon>Streptophyta</taxon>
        <taxon>Embryophyta</taxon>
        <taxon>Tracheophyta</taxon>
        <taxon>Spermatophyta</taxon>
        <taxon>Magnoliopsida</taxon>
        <taxon>Liliopsida</taxon>
        <taxon>Poales</taxon>
        <taxon>Poaceae</taxon>
        <taxon>BOP clade</taxon>
        <taxon>Oryzoideae</taxon>
        <taxon>Oryzeae</taxon>
        <taxon>Oryzinae</taxon>
        <taxon>Oryza</taxon>
    </lineage>
</organism>